<evidence type="ECO:0000256" key="1">
    <source>
        <dbReference type="ARBA" id="ARBA00023235"/>
    </source>
</evidence>
<dbReference type="PANTHER" id="PTHR43489">
    <property type="entry name" value="ISOMERASE"/>
    <property type="match status" value="1"/>
</dbReference>
<evidence type="ECO:0000256" key="2">
    <source>
        <dbReference type="SAM" id="SignalP"/>
    </source>
</evidence>
<keyword evidence="4" id="KW-0670">Pyruvate</keyword>
<sequence precursor="true">MKRRDFVAANLIAAAGAALAPGHLIGDDDAASGGRIRQSIMGWCFNPMDMLKLAVECKRIGLEAMEGINAKLYDQVTAMGLKISLVGSHGFATGPLDRDNHAEVEKKLRDGIDLAVQYGAPNVITFTGMRKQGISDAAARKNCLDCWKRVIPYAEEKGIGLVLEHLNSKAHLNPDGTVHPMKGHPGYWGDDIHQCAELVNQVGSERFKLLYDIYHVQIMNGDLIANLEKYQSIIGHYHTAGNPGRRELDGRNEINYPAVMRAIKATGYRGYVAQEFIPTSDDPIRSLEEAYAVCDV</sequence>
<dbReference type="GO" id="GO:0008903">
    <property type="term" value="F:hydroxypyruvate isomerase activity"/>
    <property type="evidence" value="ECO:0007669"/>
    <property type="project" value="UniProtKB-EC"/>
</dbReference>
<name>A0A518HJZ9_9BACT</name>
<dbReference type="EC" id="5.3.1.22" evidence="4"/>
<reference evidence="4 5" key="1">
    <citation type="submission" date="2019-03" db="EMBL/GenBank/DDBJ databases">
        <title>Deep-cultivation of Planctomycetes and their phenomic and genomic characterization uncovers novel biology.</title>
        <authorList>
            <person name="Wiegand S."/>
            <person name="Jogler M."/>
            <person name="Boedeker C."/>
            <person name="Pinto D."/>
            <person name="Vollmers J."/>
            <person name="Rivas-Marin E."/>
            <person name="Kohn T."/>
            <person name="Peeters S.H."/>
            <person name="Heuer A."/>
            <person name="Rast P."/>
            <person name="Oberbeckmann S."/>
            <person name="Bunk B."/>
            <person name="Jeske O."/>
            <person name="Meyerdierks A."/>
            <person name="Storesund J.E."/>
            <person name="Kallscheuer N."/>
            <person name="Luecker S."/>
            <person name="Lage O.M."/>
            <person name="Pohl T."/>
            <person name="Merkel B.J."/>
            <person name="Hornburger P."/>
            <person name="Mueller R.-W."/>
            <person name="Bruemmer F."/>
            <person name="Labrenz M."/>
            <person name="Spormann A.M."/>
            <person name="Op den Camp H."/>
            <person name="Overmann J."/>
            <person name="Amann R."/>
            <person name="Jetten M.S.M."/>
            <person name="Mascher T."/>
            <person name="Medema M.H."/>
            <person name="Devos D.P."/>
            <person name="Kaster A.-K."/>
            <person name="Ovreas L."/>
            <person name="Rohde M."/>
            <person name="Galperin M.Y."/>
            <person name="Jogler C."/>
        </authorList>
    </citation>
    <scope>NUCLEOTIDE SEQUENCE [LARGE SCALE GENOMIC DNA]</scope>
    <source>
        <strain evidence="4 5">Enr13</strain>
    </source>
</reference>
<feature type="signal peptide" evidence="2">
    <location>
        <begin position="1"/>
        <end position="20"/>
    </location>
</feature>
<evidence type="ECO:0000259" key="3">
    <source>
        <dbReference type="Pfam" id="PF01261"/>
    </source>
</evidence>
<dbReference type="KEGG" id="snep:Enr13x_10250"/>
<dbReference type="Gene3D" id="3.20.20.150">
    <property type="entry name" value="Divalent-metal-dependent TIM barrel enzymes"/>
    <property type="match status" value="1"/>
</dbReference>
<dbReference type="InterPro" id="IPR013022">
    <property type="entry name" value="Xyl_isomerase-like_TIM-brl"/>
</dbReference>
<gene>
    <name evidence="4" type="primary">hyi_1</name>
    <name evidence="4" type="ORF">Enr13x_10250</name>
</gene>
<accession>A0A518HJZ9</accession>
<dbReference type="Pfam" id="PF01261">
    <property type="entry name" value="AP_endonuc_2"/>
    <property type="match status" value="1"/>
</dbReference>
<keyword evidence="2" id="KW-0732">Signal</keyword>
<dbReference type="RefSeq" id="WP_231744093.1">
    <property type="nucleotide sequence ID" value="NZ_CP037423.1"/>
</dbReference>
<proteinExistence type="predicted"/>
<dbReference type="InterPro" id="IPR036237">
    <property type="entry name" value="Xyl_isomerase-like_sf"/>
</dbReference>
<evidence type="ECO:0000313" key="4">
    <source>
        <dbReference type="EMBL" id="QDV41187.1"/>
    </source>
</evidence>
<dbReference type="PANTHER" id="PTHR43489:SF3">
    <property type="entry name" value="XYLOSE ISOMERASE DOMAIN PROTEIN TIM BARREL"/>
    <property type="match status" value="1"/>
</dbReference>
<evidence type="ECO:0000313" key="5">
    <source>
        <dbReference type="Proteomes" id="UP000319004"/>
    </source>
</evidence>
<keyword evidence="5" id="KW-1185">Reference proteome</keyword>
<feature type="domain" description="Xylose isomerase-like TIM barrel" evidence="3">
    <location>
        <begin position="72"/>
        <end position="277"/>
    </location>
</feature>
<feature type="chain" id="PRO_5021697742" evidence="2">
    <location>
        <begin position="21"/>
        <end position="296"/>
    </location>
</feature>
<dbReference type="SUPFAM" id="SSF51658">
    <property type="entry name" value="Xylose isomerase-like"/>
    <property type="match status" value="1"/>
</dbReference>
<dbReference type="Proteomes" id="UP000319004">
    <property type="component" value="Chromosome"/>
</dbReference>
<protein>
    <submittedName>
        <fullName evidence="4">Hydroxypyruvate isomerase</fullName>
        <ecNumber evidence="4">5.3.1.22</ecNumber>
    </submittedName>
</protein>
<dbReference type="EMBL" id="CP037423">
    <property type="protein sequence ID" value="QDV41187.1"/>
    <property type="molecule type" value="Genomic_DNA"/>
</dbReference>
<keyword evidence="1 4" id="KW-0413">Isomerase</keyword>
<dbReference type="InterPro" id="IPR050417">
    <property type="entry name" value="Sugar_Epim/Isomerase"/>
</dbReference>
<dbReference type="AlphaFoldDB" id="A0A518HJZ9"/>
<organism evidence="4 5">
    <name type="scientific">Stieleria neptunia</name>
    <dbReference type="NCBI Taxonomy" id="2527979"/>
    <lineage>
        <taxon>Bacteria</taxon>
        <taxon>Pseudomonadati</taxon>
        <taxon>Planctomycetota</taxon>
        <taxon>Planctomycetia</taxon>
        <taxon>Pirellulales</taxon>
        <taxon>Pirellulaceae</taxon>
        <taxon>Stieleria</taxon>
    </lineage>
</organism>